<gene>
    <name evidence="1" type="ORF">MNOR_LOCUS35302</name>
</gene>
<organism evidence="1 2">
    <name type="scientific">Meganyctiphanes norvegica</name>
    <name type="common">Northern krill</name>
    <name type="synonym">Thysanopoda norvegica</name>
    <dbReference type="NCBI Taxonomy" id="48144"/>
    <lineage>
        <taxon>Eukaryota</taxon>
        <taxon>Metazoa</taxon>
        <taxon>Ecdysozoa</taxon>
        <taxon>Arthropoda</taxon>
        <taxon>Crustacea</taxon>
        <taxon>Multicrustacea</taxon>
        <taxon>Malacostraca</taxon>
        <taxon>Eumalacostraca</taxon>
        <taxon>Eucarida</taxon>
        <taxon>Euphausiacea</taxon>
        <taxon>Euphausiidae</taxon>
        <taxon>Meganyctiphanes</taxon>
    </lineage>
</organism>
<sequence length="204" mass="23785">MGGINLAVTSEEKDLGVLIDDKLVFDKHITGIVNKANRTLGMIRRGFACLDKEIFMNLYPVMVRPLLEYCVQVWSPYRQDLINLIEGVQMRATRMVPALKNKTYEERLDALGLTTLIERRYRGDMIQTYKMLTKKEDTDPTKFFQMARERGDPSLFHGFKIFKKRANRKQRRNSFSIRVAKPMEQIKKKGSAGIENFWLQIKFG</sequence>
<evidence type="ECO:0000313" key="2">
    <source>
        <dbReference type="Proteomes" id="UP001497623"/>
    </source>
</evidence>
<dbReference type="Proteomes" id="UP001497623">
    <property type="component" value="Unassembled WGS sequence"/>
</dbReference>
<reference evidence="1 2" key="1">
    <citation type="submission" date="2024-05" db="EMBL/GenBank/DDBJ databases">
        <authorList>
            <person name="Wallberg A."/>
        </authorList>
    </citation>
    <scope>NUCLEOTIDE SEQUENCE [LARGE SCALE GENOMIC DNA]</scope>
</reference>
<comment type="caution">
    <text evidence="1">The sequence shown here is derived from an EMBL/GenBank/DDBJ whole genome shotgun (WGS) entry which is preliminary data.</text>
</comment>
<accession>A0AAV2SDB5</accession>
<name>A0AAV2SDB5_MEGNR</name>
<dbReference type="PRINTS" id="PR01345">
    <property type="entry name" value="CERVTRCPTASE"/>
</dbReference>
<dbReference type="AlphaFoldDB" id="A0AAV2SDB5"/>
<dbReference type="PANTHER" id="PTHR33332">
    <property type="entry name" value="REVERSE TRANSCRIPTASE DOMAIN-CONTAINING PROTEIN"/>
    <property type="match status" value="1"/>
</dbReference>
<proteinExistence type="predicted"/>
<evidence type="ECO:0000313" key="1">
    <source>
        <dbReference type="EMBL" id="CAL4180375.1"/>
    </source>
</evidence>
<keyword evidence="2" id="KW-1185">Reference proteome</keyword>
<dbReference type="EMBL" id="CAXKWB010058139">
    <property type="protein sequence ID" value="CAL4180375.1"/>
    <property type="molecule type" value="Genomic_DNA"/>
</dbReference>
<protein>
    <submittedName>
        <fullName evidence="1">Uncharacterized protein</fullName>
    </submittedName>
</protein>